<name>A0A9D2JX16_9BACT</name>
<protein>
    <submittedName>
        <fullName evidence="2">Transporter</fullName>
    </submittedName>
</protein>
<proteinExistence type="predicted"/>
<keyword evidence="1" id="KW-1133">Transmembrane helix</keyword>
<feature type="transmembrane region" description="Helical" evidence="1">
    <location>
        <begin position="12"/>
        <end position="28"/>
    </location>
</feature>
<dbReference type="EMBL" id="DXBE01000057">
    <property type="protein sequence ID" value="HIZ69788.1"/>
    <property type="molecule type" value="Genomic_DNA"/>
</dbReference>
<keyword evidence="1" id="KW-0472">Membrane</keyword>
<gene>
    <name evidence="2" type="ORF">H9966_07915</name>
</gene>
<reference evidence="2" key="1">
    <citation type="journal article" date="2021" name="PeerJ">
        <title>Extensive microbial diversity within the chicken gut microbiome revealed by metagenomics and culture.</title>
        <authorList>
            <person name="Gilroy R."/>
            <person name="Ravi A."/>
            <person name="Getino M."/>
            <person name="Pursley I."/>
            <person name="Horton D.L."/>
            <person name="Alikhan N.F."/>
            <person name="Baker D."/>
            <person name="Gharbi K."/>
            <person name="Hall N."/>
            <person name="Watson M."/>
            <person name="Adriaenssens E.M."/>
            <person name="Foster-Nyarko E."/>
            <person name="Jarju S."/>
            <person name="Secka A."/>
            <person name="Antonio M."/>
            <person name="Oren A."/>
            <person name="Chaudhuri R.R."/>
            <person name="La Ragione R."/>
            <person name="Hildebrand F."/>
            <person name="Pallen M.J."/>
        </authorList>
    </citation>
    <scope>NUCLEOTIDE SEQUENCE</scope>
    <source>
        <strain evidence="2">ChiHecec3B27-8219</strain>
    </source>
</reference>
<evidence type="ECO:0000313" key="3">
    <source>
        <dbReference type="Proteomes" id="UP000824055"/>
    </source>
</evidence>
<sequence length="69" mass="7798">MKVEIDWKKAFVFLLVIAGLVIISRLLGMTALGSLLFTAGVMLLLLLGDHFAQDLDNKLKRRKERRGDE</sequence>
<evidence type="ECO:0000256" key="1">
    <source>
        <dbReference type="SAM" id="Phobius"/>
    </source>
</evidence>
<organism evidence="2 3">
    <name type="scientific">Candidatus Prevotella avicola</name>
    <dbReference type="NCBI Taxonomy" id="2838738"/>
    <lineage>
        <taxon>Bacteria</taxon>
        <taxon>Pseudomonadati</taxon>
        <taxon>Bacteroidota</taxon>
        <taxon>Bacteroidia</taxon>
        <taxon>Bacteroidales</taxon>
        <taxon>Prevotellaceae</taxon>
        <taxon>Prevotella</taxon>
    </lineage>
</organism>
<dbReference type="Proteomes" id="UP000824055">
    <property type="component" value="Unassembled WGS sequence"/>
</dbReference>
<reference evidence="2" key="2">
    <citation type="submission" date="2021-04" db="EMBL/GenBank/DDBJ databases">
        <authorList>
            <person name="Gilroy R."/>
        </authorList>
    </citation>
    <scope>NUCLEOTIDE SEQUENCE</scope>
    <source>
        <strain evidence="2">ChiHecec3B27-8219</strain>
    </source>
</reference>
<dbReference type="AlphaFoldDB" id="A0A9D2JX16"/>
<accession>A0A9D2JX16</accession>
<comment type="caution">
    <text evidence="2">The sequence shown here is derived from an EMBL/GenBank/DDBJ whole genome shotgun (WGS) entry which is preliminary data.</text>
</comment>
<keyword evidence="1" id="KW-0812">Transmembrane</keyword>
<evidence type="ECO:0000313" key="2">
    <source>
        <dbReference type="EMBL" id="HIZ69788.1"/>
    </source>
</evidence>